<feature type="compositionally biased region" description="Polar residues" evidence="1">
    <location>
        <begin position="32"/>
        <end position="54"/>
    </location>
</feature>
<dbReference type="InParanoid" id="A0A6L2PDJ4"/>
<dbReference type="AlphaFoldDB" id="A0A6L2PDJ4"/>
<feature type="region of interest" description="Disordered" evidence="1">
    <location>
        <begin position="29"/>
        <end position="54"/>
    </location>
</feature>
<dbReference type="Proteomes" id="UP000502823">
    <property type="component" value="Unassembled WGS sequence"/>
</dbReference>
<evidence type="ECO:0000256" key="1">
    <source>
        <dbReference type="SAM" id="MobiDB-lite"/>
    </source>
</evidence>
<comment type="caution">
    <text evidence="2">The sequence shown here is derived from an EMBL/GenBank/DDBJ whole genome shotgun (WGS) entry which is preliminary data.</text>
</comment>
<protein>
    <submittedName>
        <fullName evidence="2">Uncharacterized protein</fullName>
    </submittedName>
</protein>
<feature type="non-terminal residue" evidence="2">
    <location>
        <position position="1"/>
    </location>
</feature>
<gene>
    <name evidence="2" type="ORF">Cfor_11063</name>
</gene>
<accession>A0A6L2PDJ4</accession>
<organism evidence="2 3">
    <name type="scientific">Coptotermes formosanus</name>
    <name type="common">Formosan subterranean termite</name>
    <dbReference type="NCBI Taxonomy" id="36987"/>
    <lineage>
        <taxon>Eukaryota</taxon>
        <taxon>Metazoa</taxon>
        <taxon>Ecdysozoa</taxon>
        <taxon>Arthropoda</taxon>
        <taxon>Hexapoda</taxon>
        <taxon>Insecta</taxon>
        <taxon>Pterygota</taxon>
        <taxon>Neoptera</taxon>
        <taxon>Polyneoptera</taxon>
        <taxon>Dictyoptera</taxon>
        <taxon>Blattodea</taxon>
        <taxon>Blattoidea</taxon>
        <taxon>Termitoidae</taxon>
        <taxon>Rhinotermitidae</taxon>
        <taxon>Coptotermes</taxon>
    </lineage>
</organism>
<proteinExistence type="predicted"/>
<reference evidence="3" key="1">
    <citation type="submission" date="2020-01" db="EMBL/GenBank/DDBJ databases">
        <title>Draft genome sequence of the Termite Coptotermes fromosanus.</title>
        <authorList>
            <person name="Itakura S."/>
            <person name="Yosikawa Y."/>
            <person name="Umezawa K."/>
        </authorList>
    </citation>
    <scope>NUCLEOTIDE SEQUENCE [LARGE SCALE GENOMIC DNA]</scope>
</reference>
<evidence type="ECO:0000313" key="3">
    <source>
        <dbReference type="Proteomes" id="UP000502823"/>
    </source>
</evidence>
<name>A0A6L2PDJ4_COPFO</name>
<sequence length="330" mass="37058">SVSSCKFCKGNKRHHSLLHFPENSLDGMVGGNSRSLTSDNQLHNNDTSKSTQDKTVSLCSQMNSESTRHKNKIILLGSAVILVKDKNSILHPVRVLIDMGSQRHFITKQCCKKLGLNIFNSANSIQVNGIGDNPQPIQGIANVTVFSRHNDFRLNIQCLVINKISGSARVLQSASANATACLSDTYSYICSEDTSMEGLMNRFLNVEDVPDKKHFSPVDKQSGKDNPSDCLSRGLLPSQLLDHPTWMHGPTWLQNPVTEWPIRRFLFEDQIFPPDKQYEHKNDRALVTTINEQPFFHTVAARLSSWSKLLRVATYVLIFIRKIPRSNTVT</sequence>
<dbReference type="Gene3D" id="2.40.70.10">
    <property type="entry name" value="Acid Proteases"/>
    <property type="match status" value="1"/>
</dbReference>
<dbReference type="InterPro" id="IPR021109">
    <property type="entry name" value="Peptidase_aspartic_dom_sf"/>
</dbReference>
<evidence type="ECO:0000313" key="2">
    <source>
        <dbReference type="EMBL" id="GFG30486.1"/>
    </source>
</evidence>
<feature type="non-terminal residue" evidence="2">
    <location>
        <position position="330"/>
    </location>
</feature>
<keyword evidence="3" id="KW-1185">Reference proteome</keyword>
<dbReference type="OrthoDB" id="8194935at2759"/>
<dbReference type="EMBL" id="BLKM01010525">
    <property type="protein sequence ID" value="GFG30486.1"/>
    <property type="molecule type" value="Genomic_DNA"/>
</dbReference>